<reference evidence="1 2" key="1">
    <citation type="submission" date="2016-10" db="EMBL/GenBank/DDBJ databases">
        <authorList>
            <person name="de Groot N.N."/>
        </authorList>
    </citation>
    <scope>NUCLEOTIDE SEQUENCE [LARGE SCALE GENOMIC DNA]</scope>
    <source>
        <strain evidence="1 2">BS3655</strain>
    </source>
</reference>
<evidence type="ECO:0000313" key="2">
    <source>
        <dbReference type="Proteomes" id="UP000183114"/>
    </source>
</evidence>
<organism evidence="1 2">
    <name type="scientific">Pseudomonas frederiksbergensis</name>
    <dbReference type="NCBI Taxonomy" id="104087"/>
    <lineage>
        <taxon>Bacteria</taxon>
        <taxon>Pseudomonadati</taxon>
        <taxon>Pseudomonadota</taxon>
        <taxon>Gammaproteobacteria</taxon>
        <taxon>Pseudomonadales</taxon>
        <taxon>Pseudomonadaceae</taxon>
        <taxon>Pseudomonas</taxon>
    </lineage>
</organism>
<evidence type="ECO:0000313" key="1">
    <source>
        <dbReference type="EMBL" id="SED76235.1"/>
    </source>
</evidence>
<accession>A0A1H5DBF4</accession>
<gene>
    <name evidence="1" type="ORF">SAMN04490185_4133</name>
</gene>
<protein>
    <submittedName>
        <fullName evidence="1">Uncharacterized protein</fullName>
    </submittedName>
</protein>
<dbReference type="EMBL" id="FNTF01000002">
    <property type="protein sequence ID" value="SED76235.1"/>
    <property type="molecule type" value="Genomic_DNA"/>
</dbReference>
<name>A0A1H5DBF4_9PSED</name>
<proteinExistence type="predicted"/>
<dbReference type="Proteomes" id="UP000183114">
    <property type="component" value="Unassembled WGS sequence"/>
</dbReference>
<sequence length="107" mass="12143">MRSNDHTSPRRRLMVTHFKVGGHLACGHKGSKLVSTSELTRVKCRSCRNTDAFKDARKDQRNAARRAARKAKVTHSANDWRAAWVERLTAMKGLQRLPRGFTGQPFV</sequence>
<dbReference type="AlphaFoldDB" id="A0A1H5DBF4"/>